<feature type="transmembrane region" description="Helical" evidence="8">
    <location>
        <begin position="293"/>
        <end position="309"/>
    </location>
</feature>
<dbReference type="EMBL" id="JYDT01000065">
    <property type="protein sequence ID" value="KRY86823.1"/>
    <property type="molecule type" value="Genomic_DNA"/>
</dbReference>
<keyword evidence="5 8" id="KW-0256">Endoplasmic reticulum</keyword>
<comment type="caution">
    <text evidence="9">The sequence shown here is derived from an EMBL/GenBank/DDBJ whole genome shotgun (WGS) entry which is preliminary data.</text>
</comment>
<evidence type="ECO:0000256" key="6">
    <source>
        <dbReference type="ARBA" id="ARBA00022989"/>
    </source>
</evidence>
<feature type="transmembrane region" description="Helical" evidence="8">
    <location>
        <begin position="136"/>
        <end position="155"/>
    </location>
</feature>
<dbReference type="GO" id="GO:0006506">
    <property type="term" value="P:GPI anchor biosynthetic process"/>
    <property type="evidence" value="ECO:0007669"/>
    <property type="project" value="TreeGrafter"/>
</dbReference>
<dbReference type="InterPro" id="IPR005599">
    <property type="entry name" value="GPI_mannosylTrfase"/>
</dbReference>
<evidence type="ECO:0000256" key="7">
    <source>
        <dbReference type="ARBA" id="ARBA00023136"/>
    </source>
</evidence>
<dbReference type="AlphaFoldDB" id="A0A0V1FLA2"/>
<evidence type="ECO:0000256" key="1">
    <source>
        <dbReference type="ARBA" id="ARBA00004477"/>
    </source>
</evidence>
<keyword evidence="2 8" id="KW-0328">Glycosyltransferase</keyword>
<dbReference type="Pfam" id="PF03901">
    <property type="entry name" value="Glyco_transf_22"/>
    <property type="match status" value="1"/>
</dbReference>
<comment type="similarity">
    <text evidence="8">Belongs to the glycosyltransferase 22 family.</text>
</comment>
<protein>
    <recommendedName>
        <fullName evidence="8">Mannosyltransferase</fullName>
        <ecNumber evidence="8">2.4.1.-</ecNumber>
    </recommendedName>
</protein>
<evidence type="ECO:0000313" key="9">
    <source>
        <dbReference type="EMBL" id="KRY86823.1"/>
    </source>
</evidence>
<evidence type="ECO:0000313" key="10">
    <source>
        <dbReference type="Proteomes" id="UP000054995"/>
    </source>
</evidence>
<keyword evidence="4 8" id="KW-0812">Transmembrane</keyword>
<keyword evidence="7 8" id="KW-0472">Membrane</keyword>
<evidence type="ECO:0000256" key="3">
    <source>
        <dbReference type="ARBA" id="ARBA00022679"/>
    </source>
</evidence>
<feature type="transmembrane region" description="Helical" evidence="8">
    <location>
        <begin position="315"/>
        <end position="331"/>
    </location>
</feature>
<organism evidence="9 10">
    <name type="scientific">Trichinella pseudospiralis</name>
    <name type="common">Parasitic roundworm</name>
    <dbReference type="NCBI Taxonomy" id="6337"/>
    <lineage>
        <taxon>Eukaryota</taxon>
        <taxon>Metazoa</taxon>
        <taxon>Ecdysozoa</taxon>
        <taxon>Nematoda</taxon>
        <taxon>Enoplea</taxon>
        <taxon>Dorylaimia</taxon>
        <taxon>Trichinellida</taxon>
        <taxon>Trichinellidae</taxon>
        <taxon>Trichinella</taxon>
    </lineage>
</organism>
<dbReference type="GO" id="GO:0000026">
    <property type="term" value="F:alpha-1,2-mannosyltransferase activity"/>
    <property type="evidence" value="ECO:0007669"/>
    <property type="project" value="TreeGrafter"/>
</dbReference>
<dbReference type="EC" id="2.4.1.-" evidence="8"/>
<gene>
    <name evidence="9" type="primary">Pigb</name>
    <name evidence="9" type="ORF">T4D_11331</name>
</gene>
<sequence>MTVHNYLIKWTVAYRTINCFVVQTWFVPDEYWQTLEPAHKLAFGYGYLTWEWANGLRTYFYPCIFAFLYSLVASAGLDNTIFFIYSPKLLTFLLSCFADWRLFKFVQLLYGDRVASWTLLLYWCNWFQFYCVPRTLLNSAELALVIIGLSYLPISDKHRFQLVSSDNYYHLAVSSIVFTLVTLIRPTSALIWVPLWINFLYRFDFVNWVSTFINNVIKKIITLFFVSVIDFLCYGYFVIPIINFIHFNMWQGGSAFFGSHPWHWYITAGIPSTFFTLLIPISKGVKKCTSNLIILYVCALYVIAHSFIAHKEFRFVLPLIPLMSIYGGFYLSQIRYKLNLAFMILFISITNIPLALFTSLLHQRGALTVMDLLRREASENQNMEMNIWFLMPCHSTPFYSHLHRPVEMRFLTCEPNLNNITNYISESDMFHKYPEIWIQSEMRNIRPTHLVLYENMYQRLQAILTEKGYTKCQKIFHTFFPISKRQSRWIVIACKEMLCYK</sequence>
<evidence type="ECO:0000256" key="4">
    <source>
        <dbReference type="ARBA" id="ARBA00022692"/>
    </source>
</evidence>
<name>A0A0V1FLA2_TRIPS</name>
<keyword evidence="6 8" id="KW-1133">Transmembrane helix</keyword>
<evidence type="ECO:0000256" key="8">
    <source>
        <dbReference type="RuleBase" id="RU363075"/>
    </source>
</evidence>
<proteinExistence type="inferred from homology"/>
<feature type="transmembrane region" description="Helical" evidence="8">
    <location>
        <begin position="59"/>
        <end position="77"/>
    </location>
</feature>
<reference evidence="9 10" key="1">
    <citation type="submission" date="2015-01" db="EMBL/GenBank/DDBJ databases">
        <title>Evolution of Trichinella species and genotypes.</title>
        <authorList>
            <person name="Korhonen P.K."/>
            <person name="Edoardo P."/>
            <person name="Giuseppe L.R."/>
            <person name="Gasser R.B."/>
        </authorList>
    </citation>
    <scope>NUCLEOTIDE SEQUENCE [LARGE SCALE GENOMIC DNA]</scope>
    <source>
        <strain evidence="9">ISS470</strain>
    </source>
</reference>
<feature type="transmembrane region" description="Helical" evidence="8">
    <location>
        <begin position="262"/>
        <end position="281"/>
    </location>
</feature>
<dbReference type="PANTHER" id="PTHR22760:SF4">
    <property type="entry name" value="GPI MANNOSYLTRANSFERASE 3"/>
    <property type="match status" value="1"/>
</dbReference>
<evidence type="ECO:0000256" key="5">
    <source>
        <dbReference type="ARBA" id="ARBA00022824"/>
    </source>
</evidence>
<keyword evidence="3 9" id="KW-0808">Transferase</keyword>
<dbReference type="OrthoDB" id="10248435at2759"/>
<feature type="transmembrane region" description="Helical" evidence="8">
    <location>
        <begin position="221"/>
        <end position="242"/>
    </location>
</feature>
<dbReference type="PANTHER" id="PTHR22760">
    <property type="entry name" value="GLYCOSYLTRANSFERASE"/>
    <property type="match status" value="1"/>
</dbReference>
<dbReference type="GO" id="GO:0005789">
    <property type="term" value="C:endoplasmic reticulum membrane"/>
    <property type="evidence" value="ECO:0007669"/>
    <property type="project" value="UniProtKB-SubCell"/>
</dbReference>
<feature type="transmembrane region" description="Helical" evidence="8">
    <location>
        <begin position="114"/>
        <end position="130"/>
    </location>
</feature>
<evidence type="ECO:0000256" key="2">
    <source>
        <dbReference type="ARBA" id="ARBA00022676"/>
    </source>
</evidence>
<accession>A0A0V1FLA2</accession>
<comment type="subcellular location">
    <subcellularLocation>
        <location evidence="1 8">Endoplasmic reticulum membrane</location>
        <topology evidence="1 8">Multi-pass membrane protein</topology>
    </subcellularLocation>
</comment>
<feature type="transmembrane region" description="Helical" evidence="8">
    <location>
        <begin position="338"/>
        <end position="361"/>
    </location>
</feature>
<keyword evidence="10" id="KW-1185">Reference proteome</keyword>
<dbReference type="Proteomes" id="UP000054995">
    <property type="component" value="Unassembled WGS sequence"/>
</dbReference>